<evidence type="ECO:0000256" key="2">
    <source>
        <dbReference type="ARBA" id="ARBA00006285"/>
    </source>
</evidence>
<dbReference type="PANTHER" id="PTHR22600:SF57">
    <property type="entry name" value="BETA-N-ACETYLHEXOSAMINIDASE"/>
    <property type="match status" value="1"/>
</dbReference>
<evidence type="ECO:0000313" key="9">
    <source>
        <dbReference type="EMBL" id="GAT63129.1"/>
    </source>
</evidence>
<organism evidence="9 10">
    <name type="scientific">Paludibacter jiangxiensis</name>
    <dbReference type="NCBI Taxonomy" id="681398"/>
    <lineage>
        <taxon>Bacteria</taxon>
        <taxon>Pseudomonadati</taxon>
        <taxon>Bacteroidota</taxon>
        <taxon>Bacteroidia</taxon>
        <taxon>Bacteroidales</taxon>
        <taxon>Paludibacteraceae</taxon>
        <taxon>Paludibacter</taxon>
    </lineage>
</organism>
<dbReference type="AlphaFoldDB" id="A0A161LV94"/>
<keyword evidence="4" id="KW-0378">Hydrolase</keyword>
<dbReference type="GO" id="GO:0004563">
    <property type="term" value="F:beta-N-acetylhexosaminidase activity"/>
    <property type="evidence" value="ECO:0007669"/>
    <property type="project" value="UniProtKB-EC"/>
</dbReference>
<dbReference type="SMART" id="SM00758">
    <property type="entry name" value="PA14"/>
    <property type="match status" value="1"/>
</dbReference>
<dbReference type="EC" id="3.2.1.52" evidence="3"/>
<dbReference type="InterPro" id="IPR037524">
    <property type="entry name" value="PA14/GLEYA"/>
</dbReference>
<accession>A0A161LV94</accession>
<comment type="catalytic activity">
    <reaction evidence="1">
        <text>Hydrolysis of terminal non-reducing N-acetyl-D-hexosamine residues in N-acetyl-beta-D-hexosaminides.</text>
        <dbReference type="EC" id="3.2.1.52"/>
    </reaction>
</comment>
<dbReference type="SUPFAM" id="SSF56988">
    <property type="entry name" value="Anthrax protective antigen"/>
    <property type="match status" value="1"/>
</dbReference>
<dbReference type="InterPro" id="IPR011658">
    <property type="entry name" value="PA14_dom"/>
</dbReference>
<dbReference type="GO" id="GO:0030203">
    <property type="term" value="P:glycosaminoglycan metabolic process"/>
    <property type="evidence" value="ECO:0007669"/>
    <property type="project" value="TreeGrafter"/>
</dbReference>
<feature type="active site" description="Proton donor" evidence="6">
    <location>
        <position position="322"/>
    </location>
</feature>
<dbReference type="InterPro" id="IPR015882">
    <property type="entry name" value="HEX_bac_N"/>
</dbReference>
<protein>
    <recommendedName>
        <fullName evidence="3">beta-N-acetylhexosaminidase</fullName>
        <ecNumber evidence="3">3.2.1.52</ecNumber>
    </recommendedName>
</protein>
<dbReference type="Pfam" id="PF02838">
    <property type="entry name" value="Glyco_hydro_20b"/>
    <property type="match status" value="1"/>
</dbReference>
<keyword evidence="7" id="KW-0732">Signal</keyword>
<sequence>MKNWKTLGLIISVLFFSTRCIAGESNITIIPKPNQLTVNDGDFVFKNGMTVQAPSDCQGKKLLVKKLALAAGITLRNSKDGQKAAIVFALVNNNELGQEGYRLTVDKNKINIEAAAQNGLYYGVQSLLQLLPPQIESKTKTAAVWKVPCVAITDVPRFSYRGVHLDCCRHFTTIDEIKKMLDLFAIYKINKFHWHFTEDQAWRIEIKRYPKLTEIGSNRIDDGKPYGGFYTQEQVKDVIKYAAARNIEIIPEIEMPGHALAALAAYPELSCTGGPFKPRTIWGIEDDVFCVGNENTYKFFYHVLDEVCALFPSKIVHIGGDECPKIRWHECPKCQALIKKEGLKNEMELQGYFTRKMEKYLIAKGKRMFGWDEILEGGVAPTAMIMSWRGEQGGIEAANAGHDVVMTPSGYVYLDFYQGDLLCEPLKIGGFSPLQKVYSYDPVPKEIAADKAHHVLGLQGNLWQEYMYEPSQIEFQYFPRVPAIAEVGWTQKENKNVDDFIKRLDDQQVRWDYHNLNYYIPMPEGNMNYIQFADKVTLPFTSNRPVKIVYTLDGSEPTASSAVYAQPITIEKSSVMKIRSVLPHGKLSPVRTITLTKVTPYRGVEKMEGLQKGMKMRFVKDGDFKAVAQLASVTNWKDTVVTTLNDFFKLKKKEEAGGAAIFEGYIYVEKDGSYILHCLGDQFFLGDKLLIENKGIKKNAKSDVAVPLTAGYYPIKVVLLNRTLGGVVSAWVDARPTLRPVDNTNRENPTPVYY</sequence>
<dbReference type="PROSITE" id="PS51820">
    <property type="entry name" value="PA14"/>
    <property type="match status" value="1"/>
</dbReference>
<dbReference type="Pfam" id="PF00728">
    <property type="entry name" value="Glyco_hydro_20"/>
    <property type="match status" value="1"/>
</dbReference>
<dbReference type="Proteomes" id="UP000076586">
    <property type="component" value="Unassembled WGS sequence"/>
</dbReference>
<evidence type="ECO:0000256" key="4">
    <source>
        <dbReference type="ARBA" id="ARBA00022801"/>
    </source>
</evidence>
<dbReference type="Gene3D" id="3.30.379.10">
    <property type="entry name" value="Chitobiase/beta-hexosaminidase domain 2-like"/>
    <property type="match status" value="1"/>
</dbReference>
<gene>
    <name evidence="9" type="ORF">PJIAN_3443</name>
</gene>
<dbReference type="Gene3D" id="3.20.20.80">
    <property type="entry name" value="Glycosidases"/>
    <property type="match status" value="1"/>
</dbReference>
<dbReference type="RefSeq" id="WP_172795592.1">
    <property type="nucleotide sequence ID" value="NZ_BDCR01000003.1"/>
</dbReference>
<dbReference type="Pfam" id="PF13290">
    <property type="entry name" value="CHB_HEX_C_1"/>
    <property type="match status" value="1"/>
</dbReference>
<evidence type="ECO:0000256" key="6">
    <source>
        <dbReference type="PIRSR" id="PIRSR625705-1"/>
    </source>
</evidence>
<dbReference type="SUPFAM" id="SSF51445">
    <property type="entry name" value="(Trans)glycosidases"/>
    <property type="match status" value="1"/>
</dbReference>
<dbReference type="PANTHER" id="PTHR22600">
    <property type="entry name" value="BETA-HEXOSAMINIDASE"/>
    <property type="match status" value="1"/>
</dbReference>
<name>A0A161LV94_9BACT</name>
<reference evidence="10" key="1">
    <citation type="submission" date="2016-04" db="EMBL/GenBank/DDBJ databases">
        <title>Draft genome sequence of Paludibacter jiangxiensis strain NM7.</title>
        <authorList>
            <person name="Qiu Y."/>
            <person name="Matsuura N."/>
            <person name="Ohashi A."/>
            <person name="Tourlousse M.D."/>
            <person name="Sekiguchi Y."/>
        </authorList>
    </citation>
    <scope>NUCLEOTIDE SEQUENCE [LARGE SCALE GENOMIC DNA]</scope>
    <source>
        <strain evidence="10">NM7</strain>
    </source>
</reference>
<feature type="chain" id="PRO_5007824050" description="beta-N-acetylhexosaminidase" evidence="7">
    <location>
        <begin position="23"/>
        <end position="754"/>
    </location>
</feature>
<dbReference type="InterPro" id="IPR029018">
    <property type="entry name" value="Hex-like_dom2"/>
</dbReference>
<dbReference type="SUPFAM" id="SSF55545">
    <property type="entry name" value="beta-N-acetylhexosaminidase-like domain"/>
    <property type="match status" value="1"/>
</dbReference>
<dbReference type="InterPro" id="IPR017853">
    <property type="entry name" value="GH"/>
</dbReference>
<evidence type="ECO:0000256" key="3">
    <source>
        <dbReference type="ARBA" id="ARBA00012663"/>
    </source>
</evidence>
<keyword evidence="10" id="KW-1185">Reference proteome</keyword>
<dbReference type="GO" id="GO:0005975">
    <property type="term" value="P:carbohydrate metabolic process"/>
    <property type="evidence" value="ECO:0007669"/>
    <property type="project" value="InterPro"/>
</dbReference>
<keyword evidence="5" id="KW-0326">Glycosidase</keyword>
<comment type="caution">
    <text evidence="9">The sequence shown here is derived from an EMBL/GenBank/DDBJ whole genome shotgun (WGS) entry which is preliminary data.</text>
</comment>
<dbReference type="Pfam" id="PF07691">
    <property type="entry name" value="PA14"/>
    <property type="match status" value="1"/>
</dbReference>
<dbReference type="InterPro" id="IPR025705">
    <property type="entry name" value="Beta_hexosaminidase_sua/sub"/>
</dbReference>
<dbReference type="InterPro" id="IPR059177">
    <property type="entry name" value="GH29D-like_dom"/>
</dbReference>
<proteinExistence type="inferred from homology"/>
<evidence type="ECO:0000259" key="8">
    <source>
        <dbReference type="PROSITE" id="PS51820"/>
    </source>
</evidence>
<dbReference type="PRINTS" id="PR00738">
    <property type="entry name" value="GLHYDRLASE20"/>
</dbReference>
<reference evidence="10" key="2">
    <citation type="journal article" date="2017" name="Genome Announc.">
        <title>Draft genome sequence of Paludibacter jiangxiensis NM7(T), a propionate-producing fermentative bacterium.</title>
        <authorList>
            <person name="Qiu Y.-L."/>
            <person name="Tourlousse D.M."/>
            <person name="Matsuura N."/>
            <person name="Ohashi A."/>
            <person name="Sekiguchi Y."/>
        </authorList>
    </citation>
    <scope>NUCLEOTIDE SEQUENCE [LARGE SCALE GENOMIC DNA]</scope>
    <source>
        <strain evidence="10">NM7</strain>
    </source>
</reference>
<evidence type="ECO:0000313" key="10">
    <source>
        <dbReference type="Proteomes" id="UP000076586"/>
    </source>
</evidence>
<feature type="domain" description="PA14" evidence="8">
    <location>
        <begin position="609"/>
        <end position="745"/>
    </location>
</feature>
<dbReference type="GO" id="GO:0016020">
    <property type="term" value="C:membrane"/>
    <property type="evidence" value="ECO:0007669"/>
    <property type="project" value="TreeGrafter"/>
</dbReference>
<dbReference type="CDD" id="cd06563">
    <property type="entry name" value="GH20_chitobiase-like"/>
    <property type="match status" value="1"/>
</dbReference>
<evidence type="ECO:0000256" key="1">
    <source>
        <dbReference type="ARBA" id="ARBA00001231"/>
    </source>
</evidence>
<feature type="signal peptide" evidence="7">
    <location>
        <begin position="1"/>
        <end position="22"/>
    </location>
</feature>
<evidence type="ECO:0000256" key="7">
    <source>
        <dbReference type="SAM" id="SignalP"/>
    </source>
</evidence>
<dbReference type="EMBL" id="BDCR01000003">
    <property type="protein sequence ID" value="GAT63129.1"/>
    <property type="molecule type" value="Genomic_DNA"/>
</dbReference>
<dbReference type="InterPro" id="IPR015883">
    <property type="entry name" value="Glyco_hydro_20_cat"/>
</dbReference>
<evidence type="ECO:0000256" key="5">
    <source>
        <dbReference type="ARBA" id="ARBA00023295"/>
    </source>
</evidence>
<dbReference type="STRING" id="681398.PJIAN_3443"/>
<comment type="similarity">
    <text evidence="2">Belongs to the glycosyl hydrolase 20 family.</text>
</comment>